<dbReference type="EMBL" id="UYSG01011158">
    <property type="protein sequence ID" value="VDL61182.1"/>
    <property type="molecule type" value="Genomic_DNA"/>
</dbReference>
<dbReference type="OrthoDB" id="2130750at2759"/>
<sequence>MLDPHFGTFSGQVPLKCMPSPRTVARVASNNRPGGVGSTPFSLRRRFNRFETVPDDAELSNTKSSSLLSFNSSRRYPIVHPACDPPLCSVSYRHI</sequence>
<dbReference type="AlphaFoldDB" id="A0A0R3STV2"/>
<dbReference type="WBParaSite" id="HDID_0000886601-mRNA-1">
    <property type="protein sequence ID" value="HDID_0000886601-mRNA-1"/>
    <property type="gene ID" value="HDID_0000886601"/>
</dbReference>
<organism evidence="3">
    <name type="scientific">Hymenolepis diminuta</name>
    <name type="common">Rat tapeworm</name>
    <dbReference type="NCBI Taxonomy" id="6216"/>
    <lineage>
        <taxon>Eukaryota</taxon>
        <taxon>Metazoa</taxon>
        <taxon>Spiralia</taxon>
        <taxon>Lophotrochozoa</taxon>
        <taxon>Platyhelminthes</taxon>
        <taxon>Cestoda</taxon>
        <taxon>Eucestoda</taxon>
        <taxon>Cyclophyllidea</taxon>
        <taxon>Hymenolepididae</taxon>
        <taxon>Hymenolepis</taxon>
    </lineage>
</organism>
<reference evidence="1 2" key="2">
    <citation type="submission" date="2018-11" db="EMBL/GenBank/DDBJ databases">
        <authorList>
            <consortium name="Pathogen Informatics"/>
        </authorList>
    </citation>
    <scope>NUCLEOTIDE SEQUENCE [LARGE SCALE GENOMIC DNA]</scope>
</reference>
<accession>A0A0R3STV2</accession>
<reference evidence="3" key="1">
    <citation type="submission" date="2017-02" db="UniProtKB">
        <authorList>
            <consortium name="WormBaseParasite"/>
        </authorList>
    </citation>
    <scope>IDENTIFICATION</scope>
</reference>
<gene>
    <name evidence="1" type="ORF">HDID_LOCUS8864</name>
</gene>
<evidence type="ECO:0000313" key="2">
    <source>
        <dbReference type="Proteomes" id="UP000274504"/>
    </source>
</evidence>
<protein>
    <submittedName>
        <fullName evidence="1 3">Uncharacterized protein</fullName>
    </submittedName>
</protein>
<dbReference type="Proteomes" id="UP000274504">
    <property type="component" value="Unassembled WGS sequence"/>
</dbReference>
<evidence type="ECO:0000313" key="1">
    <source>
        <dbReference type="EMBL" id="VDL61182.1"/>
    </source>
</evidence>
<proteinExistence type="predicted"/>
<evidence type="ECO:0000313" key="3">
    <source>
        <dbReference type="WBParaSite" id="HDID_0000886601-mRNA-1"/>
    </source>
</evidence>
<name>A0A0R3STV2_HYMDI</name>